<dbReference type="PROSITE" id="PS50043">
    <property type="entry name" value="HTH_LUXR_2"/>
    <property type="match status" value="1"/>
</dbReference>
<evidence type="ECO:0000256" key="3">
    <source>
        <dbReference type="ARBA" id="ARBA00023163"/>
    </source>
</evidence>
<proteinExistence type="predicted"/>
<reference evidence="6" key="1">
    <citation type="submission" date="2016-08" db="EMBL/GenBank/DDBJ databases">
        <authorList>
            <person name="Varghese N."/>
            <person name="Submissions Spin"/>
        </authorList>
    </citation>
    <scope>NUCLEOTIDE SEQUENCE [LARGE SCALE GENOMIC DNA]</scope>
    <source>
        <strain evidence="6">REICA_142</strain>
    </source>
</reference>
<dbReference type="Gene3D" id="3.40.50.2300">
    <property type="match status" value="1"/>
</dbReference>
<gene>
    <name evidence="5" type="ORF">GA0061070_102369</name>
</gene>
<evidence type="ECO:0000313" key="6">
    <source>
        <dbReference type="Proteomes" id="UP000198515"/>
    </source>
</evidence>
<dbReference type="FunFam" id="1.10.10.10:FF:000153">
    <property type="entry name" value="LuxR family transcriptional regulator"/>
    <property type="match status" value="1"/>
</dbReference>
<feature type="domain" description="HTH luxR-type" evidence="4">
    <location>
        <begin position="157"/>
        <end position="222"/>
    </location>
</feature>
<dbReference type="PANTHER" id="PTHR44688">
    <property type="entry name" value="DNA-BINDING TRANSCRIPTIONAL ACTIVATOR DEVR_DOSR"/>
    <property type="match status" value="1"/>
</dbReference>
<sequence>MSLTRGFIMFNEVQSSYNQALLLITKPSLQATALLQHLKQSLTITGKLHNIQRSLEDFPGDCLVLLDMMEADKKTIQYWQDVLSRKNDNLKLLLMNTPEEYPYRDIENWPHLNGVFYVSEDESRMVEGLRGIQRGECYFSQKLASYLITHSGNYRYNNSESALLTHREKEILNKLRIGASNIEIARSLFISENTVKTHLYNLFKKIAVKNRTQAVSWANDNLRR</sequence>
<evidence type="ECO:0000259" key="4">
    <source>
        <dbReference type="PROSITE" id="PS50043"/>
    </source>
</evidence>
<dbReference type="GO" id="GO:0006355">
    <property type="term" value="P:regulation of DNA-templated transcription"/>
    <property type="evidence" value="ECO:0007669"/>
    <property type="project" value="InterPro"/>
</dbReference>
<keyword evidence="3" id="KW-0804">Transcription</keyword>
<dbReference type="GO" id="GO:0003677">
    <property type="term" value="F:DNA binding"/>
    <property type="evidence" value="ECO:0007669"/>
    <property type="project" value="UniProtKB-KW"/>
</dbReference>
<accession>A0A1C4EHU3</accession>
<keyword evidence="2" id="KW-0238">DNA-binding</keyword>
<keyword evidence="6" id="KW-1185">Reference proteome</keyword>
<dbReference type="PROSITE" id="PS00622">
    <property type="entry name" value="HTH_LUXR_1"/>
    <property type="match status" value="1"/>
</dbReference>
<dbReference type="PRINTS" id="PR00038">
    <property type="entry name" value="HTHLUXR"/>
</dbReference>
<dbReference type="InterPro" id="IPR036388">
    <property type="entry name" value="WH-like_DNA-bd_sf"/>
</dbReference>
<dbReference type="Gene3D" id="1.10.10.10">
    <property type="entry name" value="Winged helix-like DNA-binding domain superfamily/Winged helix DNA-binding domain"/>
    <property type="match status" value="1"/>
</dbReference>
<dbReference type="Pfam" id="PF00196">
    <property type="entry name" value="GerE"/>
    <property type="match status" value="1"/>
</dbReference>
<dbReference type="InterPro" id="IPR000792">
    <property type="entry name" value="Tscrpt_reg_LuxR_C"/>
</dbReference>
<dbReference type="SMART" id="SM00421">
    <property type="entry name" value="HTH_LUXR"/>
    <property type="match status" value="1"/>
</dbReference>
<evidence type="ECO:0000256" key="2">
    <source>
        <dbReference type="ARBA" id="ARBA00023125"/>
    </source>
</evidence>
<protein>
    <submittedName>
        <fullName evidence="5">LuxR family transcriptional regulator, csgAB operon transcriptional regulatory protein</fullName>
    </submittedName>
</protein>
<dbReference type="CDD" id="cd06170">
    <property type="entry name" value="LuxR_C_like"/>
    <property type="match status" value="1"/>
</dbReference>
<evidence type="ECO:0000313" key="5">
    <source>
        <dbReference type="EMBL" id="SCC43208.1"/>
    </source>
</evidence>
<dbReference type="AlphaFoldDB" id="A0A1C4EHU3"/>
<dbReference type="PANTHER" id="PTHR44688:SF16">
    <property type="entry name" value="DNA-BINDING TRANSCRIPTIONAL ACTIVATOR DEVR_DOSR"/>
    <property type="match status" value="1"/>
</dbReference>
<dbReference type="InterPro" id="IPR016032">
    <property type="entry name" value="Sig_transdc_resp-reg_C-effctor"/>
</dbReference>
<evidence type="ECO:0000256" key="1">
    <source>
        <dbReference type="ARBA" id="ARBA00023015"/>
    </source>
</evidence>
<keyword evidence="1" id="KW-0805">Transcription regulation</keyword>
<dbReference type="EMBL" id="FMBC01000023">
    <property type="protein sequence ID" value="SCC43208.1"/>
    <property type="molecule type" value="Genomic_DNA"/>
</dbReference>
<dbReference type="NCBIfam" id="NF007505">
    <property type="entry name" value="PRK10100.1"/>
    <property type="match status" value="1"/>
</dbReference>
<dbReference type="Proteomes" id="UP000198515">
    <property type="component" value="Unassembled WGS sequence"/>
</dbReference>
<dbReference type="SUPFAM" id="SSF46894">
    <property type="entry name" value="C-terminal effector domain of the bipartite response regulators"/>
    <property type="match status" value="1"/>
</dbReference>
<name>A0A1C4EHU3_9ENTR</name>
<organism evidence="5 6">
    <name type="scientific">Kosakonia oryziphila</name>
    <dbReference type="NCBI Taxonomy" id="1005667"/>
    <lineage>
        <taxon>Bacteria</taxon>
        <taxon>Pseudomonadati</taxon>
        <taxon>Pseudomonadota</taxon>
        <taxon>Gammaproteobacteria</taxon>
        <taxon>Enterobacterales</taxon>
        <taxon>Enterobacteriaceae</taxon>
        <taxon>Kosakonia</taxon>
    </lineage>
</organism>